<accession>A0A061ESM7</accession>
<dbReference type="InParanoid" id="A0A061ESM7"/>
<dbReference type="OMA" id="IQPRDEN"/>
<keyword evidence="3" id="KW-1185">Reference proteome</keyword>
<dbReference type="HOGENOM" id="CLU_2336880_0_0_1"/>
<proteinExistence type="predicted"/>
<sequence>MSTEEEEENRLYQCLRKYQKIVKQFDELVEMMDVRARPPKRRRNTRGSSGSIDPPSANQPDNGEAFVQTITRFLHELKSNPTTDPDSSTSTRDRE</sequence>
<dbReference type="Proteomes" id="UP000026915">
    <property type="component" value="Chromosome 5"/>
</dbReference>
<evidence type="ECO:0000313" key="3">
    <source>
        <dbReference type="Proteomes" id="UP000026915"/>
    </source>
</evidence>
<feature type="compositionally biased region" description="Polar residues" evidence="1">
    <location>
        <begin position="47"/>
        <end position="61"/>
    </location>
</feature>
<dbReference type="EMBL" id="CM001883">
    <property type="protein sequence ID" value="EOY07836.1"/>
    <property type="molecule type" value="Genomic_DNA"/>
</dbReference>
<protein>
    <submittedName>
        <fullName evidence="2">Uncharacterized protein</fullName>
    </submittedName>
</protein>
<feature type="region of interest" description="Disordered" evidence="1">
    <location>
        <begin position="32"/>
        <end position="95"/>
    </location>
</feature>
<dbReference type="Gramene" id="EOY07836">
    <property type="protein sequence ID" value="EOY07836"/>
    <property type="gene ID" value="TCM_022160"/>
</dbReference>
<evidence type="ECO:0000313" key="2">
    <source>
        <dbReference type="EMBL" id="EOY07836.1"/>
    </source>
</evidence>
<dbReference type="eggNOG" id="ENOG502SDE1">
    <property type="taxonomic scope" value="Eukaryota"/>
</dbReference>
<name>A0A061ESM7_THECC</name>
<gene>
    <name evidence="2" type="ORF">TCM_022160</name>
</gene>
<dbReference type="AlphaFoldDB" id="A0A061ESM7"/>
<reference evidence="2 3" key="1">
    <citation type="journal article" date="2013" name="Genome Biol.">
        <title>The genome sequence of the most widely cultivated cacao type and its use to identify candidate genes regulating pod color.</title>
        <authorList>
            <person name="Motamayor J.C."/>
            <person name="Mockaitis K."/>
            <person name="Schmutz J."/>
            <person name="Haiminen N."/>
            <person name="Iii D.L."/>
            <person name="Cornejo O."/>
            <person name="Findley S.D."/>
            <person name="Zheng P."/>
            <person name="Utro F."/>
            <person name="Royaert S."/>
            <person name="Saski C."/>
            <person name="Jenkins J."/>
            <person name="Podicheti R."/>
            <person name="Zhao M."/>
            <person name="Scheffler B.E."/>
            <person name="Stack J.C."/>
            <person name="Feltus F.A."/>
            <person name="Mustiga G.M."/>
            <person name="Amores F."/>
            <person name="Phillips W."/>
            <person name="Marelli J.P."/>
            <person name="May G.D."/>
            <person name="Shapiro H."/>
            <person name="Ma J."/>
            <person name="Bustamante C.D."/>
            <person name="Schnell R.J."/>
            <person name="Main D."/>
            <person name="Gilbert D."/>
            <person name="Parida L."/>
            <person name="Kuhn D.N."/>
        </authorList>
    </citation>
    <scope>NUCLEOTIDE SEQUENCE [LARGE SCALE GENOMIC DNA]</scope>
    <source>
        <strain evidence="3">cv. Matina 1-6</strain>
    </source>
</reference>
<evidence type="ECO:0000256" key="1">
    <source>
        <dbReference type="SAM" id="MobiDB-lite"/>
    </source>
</evidence>
<organism evidence="2 3">
    <name type="scientific">Theobroma cacao</name>
    <name type="common">Cacao</name>
    <name type="synonym">Cocoa</name>
    <dbReference type="NCBI Taxonomy" id="3641"/>
    <lineage>
        <taxon>Eukaryota</taxon>
        <taxon>Viridiplantae</taxon>
        <taxon>Streptophyta</taxon>
        <taxon>Embryophyta</taxon>
        <taxon>Tracheophyta</taxon>
        <taxon>Spermatophyta</taxon>
        <taxon>Magnoliopsida</taxon>
        <taxon>eudicotyledons</taxon>
        <taxon>Gunneridae</taxon>
        <taxon>Pentapetalae</taxon>
        <taxon>rosids</taxon>
        <taxon>malvids</taxon>
        <taxon>Malvales</taxon>
        <taxon>Malvaceae</taxon>
        <taxon>Byttnerioideae</taxon>
        <taxon>Theobroma</taxon>
    </lineage>
</organism>
<feature type="compositionally biased region" description="Low complexity" evidence="1">
    <location>
        <begin position="81"/>
        <end position="95"/>
    </location>
</feature>